<evidence type="ECO:0000256" key="1">
    <source>
        <dbReference type="ARBA" id="ARBA00022428"/>
    </source>
</evidence>
<evidence type="ECO:0000256" key="4">
    <source>
        <dbReference type="ARBA" id="ARBA00022688"/>
    </source>
</evidence>
<comment type="pathway">
    <text evidence="6">Cofactor biosynthesis; ubiquinone biosynthesis.</text>
</comment>
<keyword evidence="2 6" id="KW-0489">Methyltransferase</keyword>
<dbReference type="PROSITE" id="PS51608">
    <property type="entry name" value="SAM_MT_UBIE"/>
    <property type="match status" value="1"/>
</dbReference>
<dbReference type="GO" id="GO:0043770">
    <property type="term" value="F:demethylmenaquinone methyltransferase activity"/>
    <property type="evidence" value="ECO:0007669"/>
    <property type="project" value="UniProtKB-UniRule"/>
</dbReference>
<dbReference type="InterPro" id="IPR004033">
    <property type="entry name" value="UbiE/COQ5_MeTrFase"/>
</dbReference>
<dbReference type="EC" id="2.1.1.163" evidence="6"/>
<gene>
    <name evidence="6 7" type="primary">ubiE</name>
    <name evidence="7" type="ORF">GX576_11275</name>
</gene>
<proteinExistence type="inferred from homology"/>
<dbReference type="PROSITE" id="PS01183">
    <property type="entry name" value="UBIE_1"/>
    <property type="match status" value="1"/>
</dbReference>
<dbReference type="OrthoDB" id="9808140at2"/>
<keyword evidence="5 6" id="KW-0949">S-adenosyl-L-methionine</keyword>
<evidence type="ECO:0000256" key="3">
    <source>
        <dbReference type="ARBA" id="ARBA00022679"/>
    </source>
</evidence>
<dbReference type="GO" id="GO:0009060">
    <property type="term" value="P:aerobic respiration"/>
    <property type="evidence" value="ECO:0007669"/>
    <property type="project" value="UniProtKB-UniRule"/>
</dbReference>
<dbReference type="InterPro" id="IPR023576">
    <property type="entry name" value="UbiE/COQ5_MeTrFase_CS"/>
</dbReference>
<comment type="caution">
    <text evidence="6">Lacks conserved residue(s) required for the propagation of feature annotation.</text>
</comment>
<dbReference type="EMBL" id="JAAYYV010000304">
    <property type="protein sequence ID" value="NLF54953.1"/>
    <property type="molecule type" value="Genomic_DNA"/>
</dbReference>
<dbReference type="EC" id="2.1.1.201" evidence="6"/>
<evidence type="ECO:0000313" key="8">
    <source>
        <dbReference type="Proteomes" id="UP000536534"/>
    </source>
</evidence>
<dbReference type="UniPathway" id="UPA00079">
    <property type="reaction ID" value="UER00169"/>
</dbReference>
<feature type="binding site" evidence="6">
    <location>
        <position position="92"/>
    </location>
    <ligand>
        <name>S-adenosyl-L-methionine</name>
        <dbReference type="ChEBI" id="CHEBI:59789"/>
    </ligand>
</feature>
<evidence type="ECO:0000256" key="5">
    <source>
        <dbReference type="ARBA" id="ARBA00022691"/>
    </source>
</evidence>
<feature type="binding site" evidence="6">
    <location>
        <position position="71"/>
    </location>
    <ligand>
        <name>S-adenosyl-L-methionine</name>
        <dbReference type="ChEBI" id="CHEBI:59789"/>
    </ligand>
</feature>
<dbReference type="GO" id="GO:0008425">
    <property type="term" value="F:2-methoxy-6-polyprenyl-1,4-benzoquinol methyltransferase activity"/>
    <property type="evidence" value="ECO:0007669"/>
    <property type="project" value="UniProtKB-UniRule"/>
</dbReference>
<dbReference type="GO" id="GO:0009234">
    <property type="term" value="P:menaquinone biosynthetic process"/>
    <property type="evidence" value="ECO:0007669"/>
    <property type="project" value="UniProtKB-UniRule"/>
</dbReference>
<comment type="similarity">
    <text evidence="6">Belongs to the class I-like SAM-binding methyltransferase superfamily. MenG/UbiE family.</text>
</comment>
<comment type="catalytic activity">
    <reaction evidence="6">
        <text>a 2-demethylmenaquinol + S-adenosyl-L-methionine = a menaquinol + S-adenosyl-L-homocysteine + H(+)</text>
        <dbReference type="Rhea" id="RHEA:42640"/>
        <dbReference type="Rhea" id="RHEA-COMP:9539"/>
        <dbReference type="Rhea" id="RHEA-COMP:9563"/>
        <dbReference type="ChEBI" id="CHEBI:15378"/>
        <dbReference type="ChEBI" id="CHEBI:18151"/>
        <dbReference type="ChEBI" id="CHEBI:55437"/>
        <dbReference type="ChEBI" id="CHEBI:57856"/>
        <dbReference type="ChEBI" id="CHEBI:59789"/>
        <dbReference type="EC" id="2.1.1.163"/>
    </reaction>
</comment>
<dbReference type="NCBIfam" id="TIGR01934">
    <property type="entry name" value="MenG_MenH_UbiE"/>
    <property type="match status" value="1"/>
</dbReference>
<dbReference type="AlphaFoldDB" id="A0A7X7LX99"/>
<dbReference type="Proteomes" id="UP000536534">
    <property type="component" value="Unassembled WGS sequence"/>
</dbReference>
<comment type="caution">
    <text evidence="7">The sequence shown here is derived from an EMBL/GenBank/DDBJ whole genome shotgun (WGS) entry which is preliminary data.</text>
</comment>
<sequence>MSDKTTHFGFETVDEDIKQKKVEGVFSSVASRYDIMNDVMSFGLHRAWKFFTIQTSGVRAGDRVLDVAGGTADLSLAFAKKVGPRGQVWLTDINHAMLSRGRDRVIDHGFDLPVAQCDAEKLPFPDDWFDCVTVAFGLRNMTHKDVALAEMRRVLRPGGRLLVLEFSKVWKPLAPAYDFYSLKVLPLMGKAIASDADSYRYLAESIRVHPGQEELKAMMEQAGLSRVDYFNMSAGIVALHRGYKF</sequence>
<dbReference type="InterPro" id="IPR029063">
    <property type="entry name" value="SAM-dependent_MTases_sf"/>
</dbReference>
<keyword evidence="4 6" id="KW-0831">Ubiquinone biosynthesis</keyword>
<dbReference type="Pfam" id="PF01209">
    <property type="entry name" value="Ubie_methyltran"/>
    <property type="match status" value="1"/>
</dbReference>
<dbReference type="HAMAP" id="MF_01813">
    <property type="entry name" value="MenG_UbiE_methyltr"/>
    <property type="match status" value="1"/>
</dbReference>
<dbReference type="RefSeq" id="WP_068809077.1">
    <property type="nucleotide sequence ID" value="NZ_MBFM01000005.1"/>
</dbReference>
<dbReference type="PANTHER" id="PTHR43591">
    <property type="entry name" value="METHYLTRANSFERASE"/>
    <property type="match status" value="1"/>
</dbReference>
<dbReference type="SUPFAM" id="SSF53335">
    <property type="entry name" value="S-adenosyl-L-methionine-dependent methyltransferases"/>
    <property type="match status" value="1"/>
</dbReference>
<evidence type="ECO:0000256" key="2">
    <source>
        <dbReference type="ARBA" id="ARBA00022603"/>
    </source>
</evidence>
<dbReference type="Gene3D" id="3.40.50.150">
    <property type="entry name" value="Vaccinia Virus protein VP39"/>
    <property type="match status" value="1"/>
</dbReference>
<keyword evidence="3 6" id="KW-0808">Transferase</keyword>
<evidence type="ECO:0000313" key="7">
    <source>
        <dbReference type="EMBL" id="NLF54953.1"/>
    </source>
</evidence>
<evidence type="ECO:0000256" key="6">
    <source>
        <dbReference type="HAMAP-Rule" id="MF_01813"/>
    </source>
</evidence>
<protein>
    <recommendedName>
        <fullName evidence="6">Ubiquinone/menaquinone biosynthesis C-methyltransferase UbiE</fullName>
        <ecNumber evidence="6">2.1.1.163</ecNumber>
        <ecNumber evidence="6">2.1.1.201</ecNumber>
    </recommendedName>
    <alternativeName>
        <fullName evidence="6">2-methoxy-6-polyprenyl-1,4-benzoquinol methylase</fullName>
    </alternativeName>
    <alternativeName>
        <fullName evidence="6">Demethylmenaquinone methyltransferase</fullName>
    </alternativeName>
</protein>
<organism evidence="7 8">
    <name type="scientific">Thauera phenolivorans</name>
    <dbReference type="NCBI Taxonomy" id="1792543"/>
    <lineage>
        <taxon>Bacteria</taxon>
        <taxon>Pseudomonadati</taxon>
        <taxon>Pseudomonadota</taxon>
        <taxon>Betaproteobacteria</taxon>
        <taxon>Rhodocyclales</taxon>
        <taxon>Zoogloeaceae</taxon>
        <taxon>Thauera</taxon>
    </lineage>
</organism>
<dbReference type="UniPathway" id="UPA00232"/>
<name>A0A7X7LX99_9RHOO</name>
<dbReference type="PANTHER" id="PTHR43591:SF24">
    <property type="entry name" value="2-METHOXY-6-POLYPRENYL-1,4-BENZOQUINOL METHYLASE, MITOCHONDRIAL"/>
    <property type="match status" value="1"/>
</dbReference>
<dbReference type="PROSITE" id="PS01184">
    <property type="entry name" value="UBIE_2"/>
    <property type="match status" value="1"/>
</dbReference>
<comment type="function">
    <text evidence="6">Methyltransferase required for the conversion of demethylmenaquinol (DMKH2) to menaquinol (MKH2) and the conversion of 2-polyprenyl-6-methoxy-1,4-benzoquinol (DDMQH2) to 2-polyprenyl-3-methyl-6-methoxy-1,4-benzoquinol (DMQH2).</text>
</comment>
<comment type="pathway">
    <text evidence="6">Quinol/quinone metabolism; menaquinone biosynthesis; menaquinol from 1,4-dihydroxy-2-naphthoate: step 2/2.</text>
</comment>
<accession>A0A7X7LX99</accession>
<comment type="catalytic activity">
    <reaction evidence="6">
        <text>a 2-methoxy-6-(all-trans-polyprenyl)benzene-1,4-diol + S-adenosyl-L-methionine = a 5-methoxy-2-methyl-3-(all-trans-polyprenyl)benzene-1,4-diol + S-adenosyl-L-homocysteine + H(+)</text>
        <dbReference type="Rhea" id="RHEA:28286"/>
        <dbReference type="Rhea" id="RHEA-COMP:10858"/>
        <dbReference type="Rhea" id="RHEA-COMP:10859"/>
        <dbReference type="ChEBI" id="CHEBI:15378"/>
        <dbReference type="ChEBI" id="CHEBI:57856"/>
        <dbReference type="ChEBI" id="CHEBI:59789"/>
        <dbReference type="ChEBI" id="CHEBI:84166"/>
        <dbReference type="ChEBI" id="CHEBI:84167"/>
        <dbReference type="EC" id="2.1.1.201"/>
    </reaction>
</comment>
<dbReference type="GO" id="GO:0032259">
    <property type="term" value="P:methylation"/>
    <property type="evidence" value="ECO:0007669"/>
    <property type="project" value="UniProtKB-KW"/>
</dbReference>
<keyword evidence="1 6" id="KW-0474">Menaquinone biosynthesis</keyword>
<dbReference type="NCBIfam" id="NF001240">
    <property type="entry name" value="PRK00216.1-1"/>
    <property type="match status" value="1"/>
</dbReference>
<reference evidence="7 8" key="1">
    <citation type="journal article" date="2020" name="Biotechnol. Biofuels">
        <title>New insights from the biogas microbiome by comprehensive genome-resolved metagenomics of nearly 1600 species originating from multiple anaerobic digesters.</title>
        <authorList>
            <person name="Campanaro S."/>
            <person name="Treu L."/>
            <person name="Rodriguez-R L.M."/>
            <person name="Kovalovszki A."/>
            <person name="Ziels R.M."/>
            <person name="Maus I."/>
            <person name="Zhu X."/>
            <person name="Kougias P.G."/>
            <person name="Basile A."/>
            <person name="Luo G."/>
            <person name="Schluter A."/>
            <person name="Konstantinidis K.T."/>
            <person name="Angelidaki I."/>
        </authorList>
    </citation>
    <scope>NUCLEOTIDE SEQUENCE [LARGE SCALE GENOMIC DNA]</scope>
    <source>
        <strain evidence="7">AS06rmzACSIP_256</strain>
    </source>
</reference>
<feature type="binding site" evidence="6">
    <location>
        <begin position="118"/>
        <end position="119"/>
    </location>
    <ligand>
        <name>S-adenosyl-L-methionine</name>
        <dbReference type="ChEBI" id="CHEBI:59789"/>
    </ligand>
</feature>
<dbReference type="CDD" id="cd02440">
    <property type="entry name" value="AdoMet_MTases"/>
    <property type="match status" value="1"/>
</dbReference>